<comment type="caution">
    <text evidence="1">The sequence shown here is derived from an EMBL/GenBank/DDBJ whole genome shotgun (WGS) entry which is preliminary data.</text>
</comment>
<accession>A0A0L0C0M6</accession>
<evidence type="ECO:0000313" key="1">
    <source>
        <dbReference type="EMBL" id="KNC25832.1"/>
    </source>
</evidence>
<sequence length="209" mass="22342">MKNAGGKFCTIALTGSGTSTLLEYSCYLISDYWRASVDSTTAPRDVTGRSKYDPSISRRHCSYSQGQTVIDHKHLLNINKSSHSNCETNSPTFISKTAIAALTVAALLLLFEDEAKVSLELATPQVPPLPPPTGTRLLFGASIIRDQPDLCCLRNLCLILGEGVEVLVNSCGVQPPPVMEDVVAVVTAVADREVQLSLLPLGLAVKGES</sequence>
<dbReference type="Proteomes" id="UP000037069">
    <property type="component" value="Unassembled WGS sequence"/>
</dbReference>
<protein>
    <submittedName>
        <fullName evidence="1">Uncharacterized protein</fullName>
    </submittedName>
</protein>
<name>A0A0L0C0M6_LUCCU</name>
<reference evidence="1 2" key="1">
    <citation type="journal article" date="2015" name="Nat. Commun.">
        <title>Lucilia cuprina genome unlocks parasitic fly biology to underpin future interventions.</title>
        <authorList>
            <person name="Anstead C.A."/>
            <person name="Korhonen P.K."/>
            <person name="Young N.D."/>
            <person name="Hall R.S."/>
            <person name="Jex A.R."/>
            <person name="Murali S.C."/>
            <person name="Hughes D.S."/>
            <person name="Lee S.F."/>
            <person name="Perry T."/>
            <person name="Stroehlein A.J."/>
            <person name="Ansell B.R."/>
            <person name="Breugelmans B."/>
            <person name="Hofmann A."/>
            <person name="Qu J."/>
            <person name="Dugan S."/>
            <person name="Lee S.L."/>
            <person name="Chao H."/>
            <person name="Dinh H."/>
            <person name="Han Y."/>
            <person name="Doddapaneni H.V."/>
            <person name="Worley K.C."/>
            <person name="Muzny D.M."/>
            <person name="Ioannidis P."/>
            <person name="Waterhouse R.M."/>
            <person name="Zdobnov E.M."/>
            <person name="James P.J."/>
            <person name="Bagnall N.H."/>
            <person name="Kotze A.C."/>
            <person name="Gibbs R.A."/>
            <person name="Richards S."/>
            <person name="Batterham P."/>
            <person name="Gasser R.B."/>
        </authorList>
    </citation>
    <scope>NUCLEOTIDE SEQUENCE [LARGE SCALE GENOMIC DNA]</scope>
    <source>
        <strain evidence="1 2">LS</strain>
        <tissue evidence="1">Full body</tissue>
    </source>
</reference>
<gene>
    <name evidence="1" type="ORF">FF38_08177</name>
</gene>
<dbReference type="EMBL" id="JRES01001065">
    <property type="protein sequence ID" value="KNC25832.1"/>
    <property type="molecule type" value="Genomic_DNA"/>
</dbReference>
<dbReference type="AlphaFoldDB" id="A0A0L0C0M6"/>
<evidence type="ECO:0000313" key="2">
    <source>
        <dbReference type="Proteomes" id="UP000037069"/>
    </source>
</evidence>
<proteinExistence type="predicted"/>
<keyword evidence="2" id="KW-1185">Reference proteome</keyword>
<organism evidence="1 2">
    <name type="scientific">Lucilia cuprina</name>
    <name type="common">Green bottle fly</name>
    <name type="synonym">Australian sheep blowfly</name>
    <dbReference type="NCBI Taxonomy" id="7375"/>
    <lineage>
        <taxon>Eukaryota</taxon>
        <taxon>Metazoa</taxon>
        <taxon>Ecdysozoa</taxon>
        <taxon>Arthropoda</taxon>
        <taxon>Hexapoda</taxon>
        <taxon>Insecta</taxon>
        <taxon>Pterygota</taxon>
        <taxon>Neoptera</taxon>
        <taxon>Endopterygota</taxon>
        <taxon>Diptera</taxon>
        <taxon>Brachycera</taxon>
        <taxon>Muscomorpha</taxon>
        <taxon>Oestroidea</taxon>
        <taxon>Calliphoridae</taxon>
        <taxon>Luciliinae</taxon>
        <taxon>Lucilia</taxon>
    </lineage>
</organism>